<dbReference type="AlphaFoldDB" id="G5AGT1"/>
<sequence length="145" mass="16586">PTHPIWQHSIFQSREFTEFKSEVMQAVDAMEDPTEQRLQKAVPVLNAKIDGLHQDFKSSLAQVCSTMRTVQGSLSDVMRVDRTKYKLRRGLATVPDLWKEWSVGLDGARAVRDLEDQFGTKWCSADERRFFNRGRPIYSLVAAVA</sequence>
<dbReference type="RefSeq" id="XP_009539282.1">
    <property type="nucleotide sequence ID" value="XM_009540987.1"/>
</dbReference>
<evidence type="ECO:0000313" key="3">
    <source>
        <dbReference type="Proteomes" id="UP000002640"/>
    </source>
</evidence>
<dbReference type="Gene3D" id="1.10.443.20">
    <property type="entry name" value="Centromere DNA-binding protein complex CBF3 subunit, domain 2"/>
    <property type="match status" value="1"/>
</dbReference>
<dbReference type="PANTHER" id="PTHR37784:SF2">
    <property type="entry name" value="HIGH-OSMOLARITY-INDUCED TRANSCRIPTION PROTEIN 1"/>
    <property type="match status" value="1"/>
</dbReference>
<dbReference type="InParanoid" id="G5AGT1"/>
<dbReference type="KEGG" id="psoj:PHYSODRAFT_390035"/>
<dbReference type="EMBL" id="JH159167">
    <property type="protein sequence ID" value="EGZ05361.1"/>
    <property type="molecule type" value="Genomic_DNA"/>
</dbReference>
<accession>G5AGT1</accession>
<dbReference type="GeneID" id="20651061"/>
<keyword evidence="3" id="KW-1185">Reference proteome</keyword>
<dbReference type="Proteomes" id="UP000002640">
    <property type="component" value="Unassembled WGS sequence"/>
</dbReference>
<dbReference type="GO" id="GO:0000981">
    <property type="term" value="F:DNA-binding transcription factor activity, RNA polymerase II-specific"/>
    <property type="evidence" value="ECO:0007669"/>
    <property type="project" value="TreeGrafter"/>
</dbReference>
<evidence type="ECO:0000313" key="2">
    <source>
        <dbReference type="EMBL" id="EGZ05361.1"/>
    </source>
</evidence>
<proteinExistence type="predicted"/>
<dbReference type="PANTHER" id="PTHR37784">
    <property type="entry name" value="PROTEIN MSN1"/>
    <property type="match status" value="1"/>
</dbReference>
<dbReference type="GO" id="GO:0060963">
    <property type="term" value="P:positive regulation of ribosomal protein gene transcription by RNA polymerase II"/>
    <property type="evidence" value="ECO:0007669"/>
    <property type="project" value="TreeGrafter"/>
</dbReference>
<dbReference type="InterPro" id="IPR038279">
    <property type="entry name" value="Ndc10_dom2_sf"/>
</dbReference>
<dbReference type="InterPro" id="IPR022210">
    <property type="entry name" value="TF_GCR1-like"/>
</dbReference>
<feature type="non-terminal residue" evidence="2">
    <location>
        <position position="145"/>
    </location>
</feature>
<gene>
    <name evidence="2" type="ORF">PHYSODRAFT_390035</name>
</gene>
<name>G5AGT1_PHYSP</name>
<organism evidence="2 3">
    <name type="scientific">Phytophthora sojae (strain P6497)</name>
    <name type="common">Soybean stem and root rot agent</name>
    <name type="synonym">Phytophthora megasperma f. sp. glycines</name>
    <dbReference type="NCBI Taxonomy" id="1094619"/>
    <lineage>
        <taxon>Eukaryota</taxon>
        <taxon>Sar</taxon>
        <taxon>Stramenopiles</taxon>
        <taxon>Oomycota</taxon>
        <taxon>Peronosporomycetes</taxon>
        <taxon>Peronosporales</taxon>
        <taxon>Peronosporaceae</taxon>
        <taxon>Phytophthora</taxon>
    </lineage>
</organism>
<dbReference type="GO" id="GO:0000978">
    <property type="term" value="F:RNA polymerase II cis-regulatory region sequence-specific DNA binding"/>
    <property type="evidence" value="ECO:0007669"/>
    <property type="project" value="TreeGrafter"/>
</dbReference>
<reference evidence="2 3" key="1">
    <citation type="journal article" date="2006" name="Science">
        <title>Phytophthora genome sequences uncover evolutionary origins and mechanisms of pathogenesis.</title>
        <authorList>
            <person name="Tyler B.M."/>
            <person name="Tripathy S."/>
            <person name="Zhang X."/>
            <person name="Dehal P."/>
            <person name="Jiang R.H."/>
            <person name="Aerts A."/>
            <person name="Arredondo F.D."/>
            <person name="Baxter L."/>
            <person name="Bensasson D."/>
            <person name="Beynon J.L."/>
            <person name="Chapman J."/>
            <person name="Damasceno C.M."/>
            <person name="Dorrance A.E."/>
            <person name="Dou D."/>
            <person name="Dickerman A.W."/>
            <person name="Dubchak I.L."/>
            <person name="Garbelotto M."/>
            <person name="Gijzen M."/>
            <person name="Gordon S.G."/>
            <person name="Govers F."/>
            <person name="Grunwald N.J."/>
            <person name="Huang W."/>
            <person name="Ivors K.L."/>
            <person name="Jones R.W."/>
            <person name="Kamoun S."/>
            <person name="Krampis K."/>
            <person name="Lamour K.H."/>
            <person name="Lee M.K."/>
            <person name="McDonald W.H."/>
            <person name="Medina M."/>
            <person name="Meijer H.J."/>
            <person name="Nordberg E.K."/>
            <person name="Maclean D.J."/>
            <person name="Ospina-Giraldo M.D."/>
            <person name="Morris P.F."/>
            <person name="Phuntumart V."/>
            <person name="Putnam N.H."/>
            <person name="Rash S."/>
            <person name="Rose J.K."/>
            <person name="Sakihama Y."/>
            <person name="Salamov A.A."/>
            <person name="Savidor A."/>
            <person name="Scheuring C.F."/>
            <person name="Smith B.M."/>
            <person name="Sobral B.W."/>
            <person name="Terry A."/>
            <person name="Torto-Alalibo T.A."/>
            <person name="Win J."/>
            <person name="Xu Z."/>
            <person name="Zhang H."/>
            <person name="Grigoriev I.V."/>
            <person name="Rokhsar D.S."/>
            <person name="Boore J.L."/>
        </authorList>
    </citation>
    <scope>NUCLEOTIDE SEQUENCE [LARGE SCALE GENOMIC DNA]</scope>
    <source>
        <strain evidence="2 3">P6497</strain>
    </source>
</reference>
<evidence type="ECO:0000259" key="1">
    <source>
        <dbReference type="Pfam" id="PF12550"/>
    </source>
</evidence>
<feature type="domain" description="Transcription activator GCR1-like" evidence="1">
    <location>
        <begin position="85"/>
        <end position="141"/>
    </location>
</feature>
<protein>
    <recommendedName>
        <fullName evidence="1">Transcription activator GCR1-like domain-containing protein</fullName>
    </recommendedName>
</protein>
<dbReference type="STRING" id="1094619.G5AGT1"/>
<feature type="non-terminal residue" evidence="2">
    <location>
        <position position="1"/>
    </location>
</feature>
<dbReference type="Pfam" id="PF12550">
    <property type="entry name" value="GCR1_C"/>
    <property type="match status" value="1"/>
</dbReference>
<dbReference type="InterPro" id="IPR052146">
    <property type="entry name" value="HOT1"/>
</dbReference>